<sequence>QWLTLMIQYGKTLEVMQDLWLQSDYHYMKNAFIVAMTTHCAARYQKVLKQIQSHIIMVEEAAE</sequence>
<dbReference type="EMBL" id="CAJOBA010085307">
    <property type="protein sequence ID" value="CAF4460750.1"/>
    <property type="molecule type" value="Genomic_DNA"/>
</dbReference>
<accession>A0A8S2G5B8</accession>
<evidence type="ECO:0000313" key="3">
    <source>
        <dbReference type="Proteomes" id="UP000677228"/>
    </source>
</evidence>
<evidence type="ECO:0000313" key="2">
    <source>
        <dbReference type="EMBL" id="CAF4460750.1"/>
    </source>
</evidence>
<dbReference type="AlphaFoldDB" id="A0A8S2G5B8"/>
<evidence type="ECO:0000313" key="1">
    <source>
        <dbReference type="EMBL" id="CAF1632822.1"/>
    </source>
</evidence>
<organism evidence="1 3">
    <name type="scientific">Didymodactylos carnosus</name>
    <dbReference type="NCBI Taxonomy" id="1234261"/>
    <lineage>
        <taxon>Eukaryota</taxon>
        <taxon>Metazoa</taxon>
        <taxon>Spiralia</taxon>
        <taxon>Gnathifera</taxon>
        <taxon>Rotifera</taxon>
        <taxon>Eurotatoria</taxon>
        <taxon>Bdelloidea</taxon>
        <taxon>Philodinida</taxon>
        <taxon>Philodinidae</taxon>
        <taxon>Didymodactylos</taxon>
    </lineage>
</organism>
<reference evidence="1" key="1">
    <citation type="submission" date="2021-02" db="EMBL/GenBank/DDBJ databases">
        <authorList>
            <person name="Nowell W R."/>
        </authorList>
    </citation>
    <scope>NUCLEOTIDE SEQUENCE</scope>
</reference>
<dbReference type="Proteomes" id="UP000677228">
    <property type="component" value="Unassembled WGS sequence"/>
</dbReference>
<comment type="caution">
    <text evidence="1">The sequence shown here is derived from an EMBL/GenBank/DDBJ whole genome shotgun (WGS) entry which is preliminary data.</text>
</comment>
<feature type="non-terminal residue" evidence="1">
    <location>
        <position position="63"/>
    </location>
</feature>
<dbReference type="Proteomes" id="UP000682733">
    <property type="component" value="Unassembled WGS sequence"/>
</dbReference>
<dbReference type="EMBL" id="CAJNOK010059486">
    <property type="protein sequence ID" value="CAF1632822.1"/>
    <property type="molecule type" value="Genomic_DNA"/>
</dbReference>
<gene>
    <name evidence="1" type="ORF">OVA965_LOCUS43827</name>
    <name evidence="2" type="ORF">TMI583_LOCUS46242</name>
</gene>
<feature type="non-terminal residue" evidence="1">
    <location>
        <position position="1"/>
    </location>
</feature>
<name>A0A8S2G5B8_9BILA</name>
<proteinExistence type="predicted"/>
<protein>
    <submittedName>
        <fullName evidence="1">Uncharacterized protein</fullName>
    </submittedName>
</protein>